<proteinExistence type="predicted"/>
<organism evidence="3 4">
    <name type="scientific">Pyxidicoccus parkwayensis</name>
    <dbReference type="NCBI Taxonomy" id="2813578"/>
    <lineage>
        <taxon>Bacteria</taxon>
        <taxon>Pseudomonadati</taxon>
        <taxon>Myxococcota</taxon>
        <taxon>Myxococcia</taxon>
        <taxon>Myxococcales</taxon>
        <taxon>Cystobacterineae</taxon>
        <taxon>Myxococcaceae</taxon>
        <taxon>Pyxidicoccus</taxon>
    </lineage>
</organism>
<evidence type="ECO:0000259" key="1">
    <source>
        <dbReference type="Pfam" id="PF00534"/>
    </source>
</evidence>
<keyword evidence="4" id="KW-1185">Reference proteome</keyword>
<sequence>MVRALVQAGHDVLTVARPEGYIARELATSGLPVEPGIFRNAADVRGAPRVLRAIRRVKADWLVGSFGHEYWPLLTLGRLTRTPVALFRHLNSRLKSMSRVLLPRWADRFIVVSEHMRSFMMEQGVARERVSLLYNPLELERFRPDAALRVESRRALGVEDGTVLVGFVGALKPEKGAFRLASAFNQAMPLRPLLRALWVGEEAAHAKVREAIAPELHGRHILRGWTADMRPLYAAMDVLAVPSEWLEPFGRVSIEAQACGVPVLASRIGGLPETIREGETGFLFPPGDEAAWRDALATAADMSPEQRRTVGEAGARFVRERFSTERIAAEFIELLGAPRVR</sequence>
<dbReference type="Gene3D" id="3.40.50.2000">
    <property type="entry name" value="Glycogen Phosphorylase B"/>
    <property type="match status" value="2"/>
</dbReference>
<evidence type="ECO:0000313" key="4">
    <source>
        <dbReference type="Proteomes" id="UP000662747"/>
    </source>
</evidence>
<feature type="domain" description="Glycosyltransferase subfamily 4-like N-terminal" evidence="2">
    <location>
        <begin position="1"/>
        <end position="141"/>
    </location>
</feature>
<dbReference type="Pfam" id="PF13439">
    <property type="entry name" value="Glyco_transf_4"/>
    <property type="match status" value="1"/>
</dbReference>
<dbReference type="Proteomes" id="UP000662747">
    <property type="component" value="Chromosome"/>
</dbReference>
<evidence type="ECO:0000259" key="2">
    <source>
        <dbReference type="Pfam" id="PF13439"/>
    </source>
</evidence>
<reference evidence="3 4" key="1">
    <citation type="submission" date="2021-02" db="EMBL/GenBank/DDBJ databases">
        <title>De Novo genome assembly of isolated myxobacteria.</title>
        <authorList>
            <person name="Stevens D.C."/>
        </authorList>
    </citation>
    <scope>NUCLEOTIDE SEQUENCE [LARGE SCALE GENOMIC DNA]</scope>
    <source>
        <strain evidence="4">SCPEA02</strain>
    </source>
</reference>
<gene>
    <name evidence="3" type="ORF">JY651_45360</name>
</gene>
<evidence type="ECO:0000313" key="3">
    <source>
        <dbReference type="EMBL" id="QSQ22280.1"/>
    </source>
</evidence>
<dbReference type="InterPro" id="IPR028098">
    <property type="entry name" value="Glyco_trans_4-like_N"/>
</dbReference>
<dbReference type="InterPro" id="IPR050194">
    <property type="entry name" value="Glycosyltransferase_grp1"/>
</dbReference>
<protein>
    <submittedName>
        <fullName evidence="3">Glycosyltransferase family 4 protein</fullName>
    </submittedName>
</protein>
<dbReference type="EMBL" id="CP071090">
    <property type="protein sequence ID" value="QSQ22280.1"/>
    <property type="molecule type" value="Genomic_DNA"/>
</dbReference>
<dbReference type="CDD" id="cd03801">
    <property type="entry name" value="GT4_PimA-like"/>
    <property type="match status" value="1"/>
</dbReference>
<accession>A0ABX7NU25</accession>
<dbReference type="PANTHER" id="PTHR45947:SF3">
    <property type="entry name" value="SULFOQUINOVOSYL TRANSFERASE SQD2"/>
    <property type="match status" value="1"/>
</dbReference>
<name>A0ABX7NU25_9BACT</name>
<dbReference type="Pfam" id="PF00534">
    <property type="entry name" value="Glycos_transf_1"/>
    <property type="match status" value="1"/>
</dbReference>
<dbReference type="InterPro" id="IPR001296">
    <property type="entry name" value="Glyco_trans_1"/>
</dbReference>
<feature type="domain" description="Glycosyl transferase family 1" evidence="1">
    <location>
        <begin position="151"/>
        <end position="314"/>
    </location>
</feature>
<dbReference type="PANTHER" id="PTHR45947">
    <property type="entry name" value="SULFOQUINOVOSYL TRANSFERASE SQD2"/>
    <property type="match status" value="1"/>
</dbReference>
<dbReference type="SUPFAM" id="SSF53756">
    <property type="entry name" value="UDP-Glycosyltransferase/glycogen phosphorylase"/>
    <property type="match status" value="1"/>
</dbReference>